<gene>
    <name evidence="3" type="ORF">DI598_01965</name>
</gene>
<proteinExistence type="predicted"/>
<dbReference type="Gene3D" id="3.30.479.30">
    <property type="entry name" value="Band 7 domain"/>
    <property type="match status" value="1"/>
</dbReference>
<dbReference type="Pfam" id="PF14237">
    <property type="entry name" value="GYF_2"/>
    <property type="match status" value="1"/>
</dbReference>
<dbReference type="InterPro" id="IPR025640">
    <property type="entry name" value="GYF_2"/>
</dbReference>
<accession>A0A2W5HE06</accession>
<evidence type="ECO:0000259" key="2">
    <source>
        <dbReference type="Pfam" id="PF14237"/>
    </source>
</evidence>
<dbReference type="CDD" id="cd03408">
    <property type="entry name" value="SPFH_like_u1"/>
    <property type="match status" value="1"/>
</dbReference>
<dbReference type="EMBL" id="QFOI01000017">
    <property type="protein sequence ID" value="PZP51929.1"/>
    <property type="molecule type" value="Genomic_DNA"/>
</dbReference>
<sequence length="366" mass="40374">MGLFDKLRNEFVDIIEWQDNTGDTLVWKFPRYHNEIKMGAKLTVRESQQAVFMNEGKIADVFQPGMYTLETQNLPILSTIKGFEYGFNSPFKADVFFVSTKQFVDQRWGTRNAITVNDERFGMIELRAFGTFAFRVEDGGKFIKEIAGTNSDFSTEEINGQLRSLIVNKFTNAIGNGAITIDQMAANIEELSSVCQEKLNEDFTSFGLKITKFLLENVSMPDDIKQEIFEYSRLNKIDLQKLSQMKAAKSIETAAANPGVGGMGVGMGVGVGVGNIVANTMNAAVNGQSAPVNTPPPIPQSIQYFVANDGKQTGPFDLTQLAQLAQTGSLKKETLVWKTGMTNWGNASEVDELSSLFNTVPPPLPQ</sequence>
<dbReference type="Proteomes" id="UP000249645">
    <property type="component" value="Unassembled WGS sequence"/>
</dbReference>
<reference evidence="3 4" key="1">
    <citation type="submission" date="2017-11" db="EMBL/GenBank/DDBJ databases">
        <title>Infants hospitalized years apart are colonized by the same room-sourced microbial strains.</title>
        <authorList>
            <person name="Brooks B."/>
            <person name="Olm M.R."/>
            <person name="Firek B.A."/>
            <person name="Baker R."/>
            <person name="Thomas B.C."/>
            <person name="Morowitz M.J."/>
            <person name="Banfield J.F."/>
        </authorList>
    </citation>
    <scope>NUCLEOTIDE SEQUENCE [LARGE SCALE GENOMIC DNA]</scope>
    <source>
        <strain evidence="3">S2_009_000_R2_76</strain>
    </source>
</reference>
<evidence type="ECO:0000259" key="1">
    <source>
        <dbReference type="Pfam" id="PF13421"/>
    </source>
</evidence>
<protein>
    <submittedName>
        <fullName evidence="3">Antifreeze protein</fullName>
    </submittedName>
</protein>
<dbReference type="PANTHER" id="PTHR37826">
    <property type="entry name" value="FLOTILLIN BAND_7_5 DOMAIN PROTEIN"/>
    <property type="match status" value="1"/>
</dbReference>
<evidence type="ECO:0000313" key="3">
    <source>
        <dbReference type="EMBL" id="PZP51929.1"/>
    </source>
</evidence>
<feature type="domain" description="GYF" evidence="2">
    <location>
        <begin position="304"/>
        <end position="353"/>
    </location>
</feature>
<dbReference type="InterPro" id="IPR033880">
    <property type="entry name" value="SPFH_YdjI"/>
</dbReference>
<feature type="domain" description="SPFH" evidence="1">
    <location>
        <begin position="26"/>
        <end position="234"/>
    </location>
</feature>
<dbReference type="Pfam" id="PF13421">
    <property type="entry name" value="Band_7_1"/>
    <property type="match status" value="1"/>
</dbReference>
<organism evidence="3 4">
    <name type="scientific">Pseudopedobacter saltans</name>
    <dbReference type="NCBI Taxonomy" id="151895"/>
    <lineage>
        <taxon>Bacteria</taxon>
        <taxon>Pseudomonadati</taxon>
        <taxon>Bacteroidota</taxon>
        <taxon>Sphingobacteriia</taxon>
        <taxon>Sphingobacteriales</taxon>
        <taxon>Sphingobacteriaceae</taxon>
        <taxon>Pseudopedobacter</taxon>
    </lineage>
</organism>
<dbReference type="SUPFAM" id="SSF117892">
    <property type="entry name" value="Band 7/SPFH domain"/>
    <property type="match status" value="1"/>
</dbReference>
<comment type="caution">
    <text evidence="3">The sequence shown here is derived from an EMBL/GenBank/DDBJ whole genome shotgun (WGS) entry which is preliminary data.</text>
</comment>
<evidence type="ECO:0000313" key="4">
    <source>
        <dbReference type="Proteomes" id="UP000249645"/>
    </source>
</evidence>
<dbReference type="AlphaFoldDB" id="A0A2W5HE06"/>
<name>A0A2W5HE06_9SPHI</name>
<dbReference type="PANTHER" id="PTHR37826:SF2">
    <property type="entry name" value="ZINC-RIBBON DOMAIN-CONTAINING PROTEIN"/>
    <property type="match status" value="1"/>
</dbReference>
<dbReference type="InterPro" id="IPR036013">
    <property type="entry name" value="Band_7/SPFH_dom_sf"/>
</dbReference>